<gene>
    <name evidence="2" type="ORF">A4A49_11275</name>
</gene>
<evidence type="ECO:0008006" key="4">
    <source>
        <dbReference type="Google" id="ProtNLM"/>
    </source>
</evidence>
<keyword evidence="1" id="KW-0732">Signal</keyword>
<evidence type="ECO:0000256" key="1">
    <source>
        <dbReference type="SAM" id="SignalP"/>
    </source>
</evidence>
<comment type="caution">
    <text evidence="2">The sequence shown here is derived from an EMBL/GenBank/DDBJ whole genome shotgun (WGS) entry which is preliminary data.</text>
</comment>
<evidence type="ECO:0000313" key="3">
    <source>
        <dbReference type="Proteomes" id="UP000187609"/>
    </source>
</evidence>
<dbReference type="AlphaFoldDB" id="A0A1J6IRJ6"/>
<proteinExistence type="predicted"/>
<feature type="chain" id="PRO_5013335154" description="Bifunctional inhibitor/plant lipid transfer protein/seed storage helical domain-containing protein" evidence="1">
    <location>
        <begin position="24"/>
        <end position="98"/>
    </location>
</feature>
<evidence type="ECO:0000313" key="2">
    <source>
        <dbReference type="EMBL" id="OIT07829.1"/>
    </source>
</evidence>
<protein>
    <recommendedName>
        <fullName evidence="4">Bifunctional inhibitor/plant lipid transfer protein/seed storage helical domain-containing protein</fullName>
    </recommendedName>
</protein>
<organism evidence="2 3">
    <name type="scientific">Nicotiana attenuata</name>
    <name type="common">Coyote tobacco</name>
    <dbReference type="NCBI Taxonomy" id="49451"/>
    <lineage>
        <taxon>Eukaryota</taxon>
        <taxon>Viridiplantae</taxon>
        <taxon>Streptophyta</taxon>
        <taxon>Embryophyta</taxon>
        <taxon>Tracheophyta</taxon>
        <taxon>Spermatophyta</taxon>
        <taxon>Magnoliopsida</taxon>
        <taxon>eudicotyledons</taxon>
        <taxon>Gunneridae</taxon>
        <taxon>Pentapetalae</taxon>
        <taxon>asterids</taxon>
        <taxon>lamiids</taxon>
        <taxon>Solanales</taxon>
        <taxon>Solanaceae</taxon>
        <taxon>Nicotianoideae</taxon>
        <taxon>Nicotianeae</taxon>
        <taxon>Nicotiana</taxon>
    </lineage>
</organism>
<dbReference type="Proteomes" id="UP000187609">
    <property type="component" value="Unassembled WGS sequence"/>
</dbReference>
<dbReference type="EMBL" id="MJEQ01037183">
    <property type="protein sequence ID" value="OIT07829.1"/>
    <property type="molecule type" value="Genomic_DNA"/>
</dbReference>
<name>A0A1J6IRJ6_NICAT</name>
<sequence>MARLSRGLLMLIVIVAAIQICAAEAITATVSWGDPCSDKAKTQIEKCLKEETADIDKCCRKLRNAIHDSCPCWVHAVATDKPLAIAYFEYCQIYHPPC</sequence>
<dbReference type="OMA" id="CPCWVHA"/>
<dbReference type="Gramene" id="OIT07829">
    <property type="protein sequence ID" value="OIT07829"/>
    <property type="gene ID" value="A4A49_11275"/>
</dbReference>
<keyword evidence="3" id="KW-1185">Reference proteome</keyword>
<accession>A0A1J6IRJ6</accession>
<feature type="signal peptide" evidence="1">
    <location>
        <begin position="1"/>
        <end position="23"/>
    </location>
</feature>
<reference evidence="2" key="1">
    <citation type="submission" date="2016-11" db="EMBL/GenBank/DDBJ databases">
        <title>The genome of Nicotiana attenuata.</title>
        <authorList>
            <person name="Xu S."/>
            <person name="Brockmoeller T."/>
            <person name="Gaquerel E."/>
            <person name="Navarro A."/>
            <person name="Kuhl H."/>
            <person name="Gase K."/>
            <person name="Ling Z."/>
            <person name="Zhou W."/>
            <person name="Kreitzer C."/>
            <person name="Stanke M."/>
            <person name="Tang H."/>
            <person name="Lyons E."/>
            <person name="Pandey P."/>
            <person name="Pandey S.P."/>
            <person name="Timmermann B."/>
            <person name="Baldwin I.T."/>
        </authorList>
    </citation>
    <scope>NUCLEOTIDE SEQUENCE [LARGE SCALE GENOMIC DNA]</scope>
    <source>
        <strain evidence="2">UT</strain>
    </source>
</reference>